<evidence type="ECO:0000313" key="4">
    <source>
        <dbReference type="Proteomes" id="UP000235388"/>
    </source>
</evidence>
<evidence type="ECO:0000313" key="2">
    <source>
        <dbReference type="EMBL" id="PLW04714.1"/>
    </source>
</evidence>
<proteinExistence type="predicted"/>
<feature type="region of interest" description="Disordered" evidence="1">
    <location>
        <begin position="75"/>
        <end position="112"/>
    </location>
</feature>
<reference evidence="2 4" key="1">
    <citation type="submission" date="2017-11" db="EMBL/GenBank/DDBJ databases">
        <title>De novo assembly and phasing of dikaryotic genomes from two isolates of Puccinia coronata f. sp. avenae, the causal agent of oat crown rust.</title>
        <authorList>
            <person name="Miller M.E."/>
            <person name="Zhang Y."/>
            <person name="Omidvar V."/>
            <person name="Sperschneider J."/>
            <person name="Schwessinger B."/>
            <person name="Raley C."/>
            <person name="Palmer J.M."/>
            <person name="Garnica D."/>
            <person name="Upadhyaya N."/>
            <person name="Rathjen J."/>
            <person name="Taylor J.M."/>
            <person name="Park R.F."/>
            <person name="Dodds P.N."/>
            <person name="Hirsch C.D."/>
            <person name="Kianian S.F."/>
            <person name="Figueroa M."/>
        </authorList>
    </citation>
    <scope>NUCLEOTIDE SEQUENCE [LARGE SCALE GENOMIC DNA]</scope>
    <source>
        <strain evidence="2">12NC29</strain>
    </source>
</reference>
<name>A0A2N5RUN8_9BASI</name>
<dbReference type="EMBL" id="PGCJ01000283">
    <property type="protein sequence ID" value="PLW34159.1"/>
    <property type="molecule type" value="Genomic_DNA"/>
</dbReference>
<dbReference type="EMBL" id="PGCJ01001580">
    <property type="protein sequence ID" value="PLW04714.1"/>
    <property type="molecule type" value="Genomic_DNA"/>
</dbReference>
<protein>
    <submittedName>
        <fullName evidence="2">Uncharacterized protein</fullName>
    </submittedName>
</protein>
<accession>A0A2N5RUN8</accession>
<evidence type="ECO:0000256" key="1">
    <source>
        <dbReference type="SAM" id="MobiDB-lite"/>
    </source>
</evidence>
<organism evidence="2 4">
    <name type="scientific">Puccinia coronata f. sp. avenae</name>
    <dbReference type="NCBI Taxonomy" id="200324"/>
    <lineage>
        <taxon>Eukaryota</taxon>
        <taxon>Fungi</taxon>
        <taxon>Dikarya</taxon>
        <taxon>Basidiomycota</taxon>
        <taxon>Pucciniomycotina</taxon>
        <taxon>Pucciniomycetes</taxon>
        <taxon>Pucciniales</taxon>
        <taxon>Pucciniaceae</taxon>
        <taxon>Puccinia</taxon>
    </lineage>
</organism>
<dbReference type="Proteomes" id="UP000235388">
    <property type="component" value="Unassembled WGS sequence"/>
</dbReference>
<keyword evidence="4" id="KW-1185">Reference proteome</keyword>
<feature type="compositionally biased region" description="Polar residues" evidence="1">
    <location>
        <begin position="94"/>
        <end position="104"/>
    </location>
</feature>
<sequence>MAIGPGVQRVARLLAGAGWCFAEFFNISPACQARPSGWVLAGSPLVAHGPPLSEFPVLLNSATSSPTMSFAMARTRSCPENNDNLDANEDIPVNSESQSATSNPNDHDQEAT</sequence>
<gene>
    <name evidence="3" type="ORF">PCANC_20072</name>
    <name evidence="2" type="ORF">PCANC_28933</name>
</gene>
<evidence type="ECO:0000313" key="3">
    <source>
        <dbReference type="EMBL" id="PLW34159.1"/>
    </source>
</evidence>
<comment type="caution">
    <text evidence="2">The sequence shown here is derived from an EMBL/GenBank/DDBJ whole genome shotgun (WGS) entry which is preliminary data.</text>
</comment>
<dbReference type="AlphaFoldDB" id="A0A2N5RUN8"/>